<comment type="caution">
    <text evidence="1">The sequence shown here is derived from an EMBL/GenBank/DDBJ whole genome shotgun (WGS) entry which is preliminary data.</text>
</comment>
<protein>
    <submittedName>
        <fullName evidence="1">Uncharacterized protein</fullName>
    </submittedName>
</protein>
<gene>
    <name evidence="1" type="ORF">MBCUT_13250</name>
</gene>
<name>A0A166DL90_9EURY</name>
<dbReference type="EMBL" id="LWMW01000109">
    <property type="protein sequence ID" value="KZX15714.1"/>
    <property type="molecule type" value="Genomic_DNA"/>
</dbReference>
<proteinExistence type="predicted"/>
<accession>A0A166DL90</accession>
<organism evidence="1 2">
    <name type="scientific">Methanobrevibacter cuticularis</name>
    <dbReference type="NCBI Taxonomy" id="47311"/>
    <lineage>
        <taxon>Archaea</taxon>
        <taxon>Methanobacteriati</taxon>
        <taxon>Methanobacteriota</taxon>
        <taxon>Methanomada group</taxon>
        <taxon>Methanobacteria</taxon>
        <taxon>Methanobacteriales</taxon>
        <taxon>Methanobacteriaceae</taxon>
        <taxon>Methanobrevibacter</taxon>
    </lineage>
</organism>
<keyword evidence="2" id="KW-1185">Reference proteome</keyword>
<dbReference type="PATRIC" id="fig|47311.3.peg.1450"/>
<evidence type="ECO:0000313" key="2">
    <source>
        <dbReference type="Proteomes" id="UP000077275"/>
    </source>
</evidence>
<dbReference type="RefSeq" id="WP_157082524.1">
    <property type="nucleotide sequence ID" value="NZ_LWMW01000109.1"/>
</dbReference>
<reference evidence="1 2" key="1">
    <citation type="submission" date="2016-04" db="EMBL/GenBank/DDBJ databases">
        <title>Genome sequence of Methanobrevibacter cuticularis DSM 11139.</title>
        <authorList>
            <person name="Poehlein A."/>
            <person name="Seedorf H."/>
            <person name="Daniel R."/>
        </authorList>
    </citation>
    <scope>NUCLEOTIDE SEQUENCE [LARGE SCALE GENOMIC DNA]</scope>
    <source>
        <strain evidence="1 2">DSM 11139</strain>
    </source>
</reference>
<dbReference type="AlphaFoldDB" id="A0A166DL90"/>
<sequence>MTNSQVYDAVDNMDSDENYLRMTYKALTPYLAINKLNFNIHNENHGLKVNTGY</sequence>
<evidence type="ECO:0000313" key="1">
    <source>
        <dbReference type="EMBL" id="KZX15714.1"/>
    </source>
</evidence>
<dbReference type="Proteomes" id="UP000077275">
    <property type="component" value="Unassembled WGS sequence"/>
</dbReference>